<feature type="compositionally biased region" description="Polar residues" evidence="1">
    <location>
        <begin position="148"/>
        <end position="164"/>
    </location>
</feature>
<proteinExistence type="predicted"/>
<feature type="compositionally biased region" description="Basic and acidic residues" evidence="1">
    <location>
        <begin position="197"/>
        <end position="211"/>
    </location>
</feature>
<name>A0A2P5AAF6_TREOI</name>
<accession>A0A2P5AAF6</accession>
<feature type="compositionally biased region" description="Low complexity" evidence="1">
    <location>
        <begin position="22"/>
        <end position="50"/>
    </location>
</feature>
<evidence type="ECO:0000313" key="2">
    <source>
        <dbReference type="EMBL" id="PON33494.1"/>
    </source>
</evidence>
<dbReference type="InParanoid" id="A0A2P5AAF6"/>
<sequence length="234" mass="25177">MADGSGRSSNSYHNSRRPTSRVSHSQSAQQQKKSVQWTSISSSSSASSASTRPTATEFVQSVQRTSLTSSTSTRRATVTELSGGSSLSISSIHQRSVRAVFHDSSKASLQRPSLSSHLSLSSSSTITSTTAVSQKYSISGPQHHEVSSRGSKSNPHCTRSQQNSERGRTHQHMTSISKNKGAGPQCHKIPSLQKAQGRRENEGATRTKKVAELKIGGHSLFRKDKHIDAAHGNK</sequence>
<organism evidence="2 3">
    <name type="scientific">Trema orientale</name>
    <name type="common">Charcoal tree</name>
    <name type="synonym">Celtis orientalis</name>
    <dbReference type="NCBI Taxonomy" id="63057"/>
    <lineage>
        <taxon>Eukaryota</taxon>
        <taxon>Viridiplantae</taxon>
        <taxon>Streptophyta</taxon>
        <taxon>Embryophyta</taxon>
        <taxon>Tracheophyta</taxon>
        <taxon>Spermatophyta</taxon>
        <taxon>Magnoliopsida</taxon>
        <taxon>eudicotyledons</taxon>
        <taxon>Gunneridae</taxon>
        <taxon>Pentapetalae</taxon>
        <taxon>rosids</taxon>
        <taxon>fabids</taxon>
        <taxon>Rosales</taxon>
        <taxon>Cannabaceae</taxon>
        <taxon>Trema</taxon>
    </lineage>
</organism>
<feature type="compositionally biased region" description="Low complexity" evidence="1">
    <location>
        <begin position="59"/>
        <end position="92"/>
    </location>
</feature>
<protein>
    <submittedName>
        <fullName evidence="2">Uncharacterized protein</fullName>
    </submittedName>
</protein>
<evidence type="ECO:0000256" key="1">
    <source>
        <dbReference type="SAM" id="MobiDB-lite"/>
    </source>
</evidence>
<dbReference type="AlphaFoldDB" id="A0A2P5AAF6"/>
<dbReference type="Proteomes" id="UP000237000">
    <property type="component" value="Unassembled WGS sequence"/>
</dbReference>
<feature type="compositionally biased region" description="Low complexity" evidence="1">
    <location>
        <begin position="108"/>
        <end position="133"/>
    </location>
</feature>
<comment type="caution">
    <text evidence="2">The sequence shown here is derived from an EMBL/GenBank/DDBJ whole genome shotgun (WGS) entry which is preliminary data.</text>
</comment>
<keyword evidence="3" id="KW-1185">Reference proteome</keyword>
<reference evidence="3" key="1">
    <citation type="submission" date="2016-06" db="EMBL/GenBank/DDBJ databases">
        <title>Parallel loss of symbiosis genes in relatives of nitrogen-fixing non-legume Parasponia.</title>
        <authorList>
            <person name="Van Velzen R."/>
            <person name="Holmer R."/>
            <person name="Bu F."/>
            <person name="Rutten L."/>
            <person name="Van Zeijl A."/>
            <person name="Liu W."/>
            <person name="Santuari L."/>
            <person name="Cao Q."/>
            <person name="Sharma T."/>
            <person name="Shen D."/>
            <person name="Roswanjaya Y."/>
            <person name="Wardhani T."/>
            <person name="Kalhor M.S."/>
            <person name="Jansen J."/>
            <person name="Van den Hoogen J."/>
            <person name="Gungor B."/>
            <person name="Hartog M."/>
            <person name="Hontelez J."/>
            <person name="Verver J."/>
            <person name="Yang W.-C."/>
            <person name="Schijlen E."/>
            <person name="Repin R."/>
            <person name="Schilthuizen M."/>
            <person name="Schranz E."/>
            <person name="Heidstra R."/>
            <person name="Miyata K."/>
            <person name="Fedorova E."/>
            <person name="Kohlen W."/>
            <person name="Bisseling T."/>
            <person name="Smit S."/>
            <person name="Geurts R."/>
        </authorList>
    </citation>
    <scope>NUCLEOTIDE SEQUENCE [LARGE SCALE GENOMIC DNA]</scope>
    <source>
        <strain evidence="3">cv. RG33-2</strain>
    </source>
</reference>
<evidence type="ECO:0000313" key="3">
    <source>
        <dbReference type="Proteomes" id="UP000237000"/>
    </source>
</evidence>
<dbReference type="EMBL" id="JXTC01001009">
    <property type="protein sequence ID" value="PON33494.1"/>
    <property type="molecule type" value="Genomic_DNA"/>
</dbReference>
<feature type="compositionally biased region" description="Polar residues" evidence="1">
    <location>
        <begin position="1"/>
        <end position="13"/>
    </location>
</feature>
<gene>
    <name evidence="2" type="ORF">TorRG33x02_354860</name>
</gene>
<feature type="region of interest" description="Disordered" evidence="1">
    <location>
        <begin position="1"/>
        <end position="211"/>
    </location>
</feature>